<dbReference type="EMBL" id="QPII01000004">
    <property type="protein sequence ID" value="RCV90230.1"/>
    <property type="molecule type" value="Genomic_DNA"/>
</dbReference>
<name>A0A368TZJ2_9GAMM</name>
<proteinExistence type="predicted"/>
<dbReference type="Gene3D" id="6.10.140.1430">
    <property type="match status" value="1"/>
</dbReference>
<dbReference type="Proteomes" id="UP000252405">
    <property type="component" value="Unassembled WGS sequence"/>
</dbReference>
<dbReference type="OrthoDB" id="6167875at2"/>
<reference evidence="2 3" key="1">
    <citation type="submission" date="2018-07" db="EMBL/GenBank/DDBJ databases">
        <title>Halomonas montanilacus sp. nov., isolated from Lake Pengyan on Tibetan Plateau.</title>
        <authorList>
            <person name="Lu H."/>
            <person name="Xing P."/>
            <person name="Wu Q."/>
        </authorList>
    </citation>
    <scope>NUCLEOTIDE SEQUENCE [LARGE SCALE GENOMIC DNA]</scope>
    <source>
        <strain evidence="2 3">PYC7W</strain>
    </source>
</reference>
<evidence type="ECO:0000256" key="1">
    <source>
        <dbReference type="SAM" id="MobiDB-lite"/>
    </source>
</evidence>
<organism evidence="2 3">
    <name type="scientific">Billgrantia montanilacus</name>
    <dbReference type="NCBI Taxonomy" id="2282305"/>
    <lineage>
        <taxon>Bacteria</taxon>
        <taxon>Pseudomonadati</taxon>
        <taxon>Pseudomonadota</taxon>
        <taxon>Gammaproteobacteria</taxon>
        <taxon>Oceanospirillales</taxon>
        <taxon>Halomonadaceae</taxon>
        <taxon>Billgrantia</taxon>
    </lineage>
</organism>
<protein>
    <recommendedName>
        <fullName evidence="4">DUF883 domain-containing protein</fullName>
    </recommendedName>
</protein>
<dbReference type="RefSeq" id="WP_114478519.1">
    <property type="nucleotide sequence ID" value="NZ_QPII01000004.1"/>
</dbReference>
<accession>A0A368TZJ2</accession>
<dbReference type="AlphaFoldDB" id="A0A368TZJ2"/>
<comment type="caution">
    <text evidence="2">The sequence shown here is derived from an EMBL/GenBank/DDBJ whole genome shotgun (WGS) entry which is preliminary data.</text>
</comment>
<sequence>MAMKESGHETIDQVASKAHEAVDRAADTAGKAEEYTREQASRAEERVREVAVHGRQRADDVLERVSTHVRENPLMSIGMAFVAGALYSSLRRRR</sequence>
<gene>
    <name evidence="2" type="ORF">DU505_08285</name>
</gene>
<keyword evidence="3" id="KW-1185">Reference proteome</keyword>
<evidence type="ECO:0008006" key="4">
    <source>
        <dbReference type="Google" id="ProtNLM"/>
    </source>
</evidence>
<evidence type="ECO:0000313" key="2">
    <source>
        <dbReference type="EMBL" id="RCV90230.1"/>
    </source>
</evidence>
<feature type="region of interest" description="Disordered" evidence="1">
    <location>
        <begin position="1"/>
        <end position="51"/>
    </location>
</feature>
<evidence type="ECO:0000313" key="3">
    <source>
        <dbReference type="Proteomes" id="UP000252405"/>
    </source>
</evidence>